<evidence type="ECO:0000313" key="4">
    <source>
        <dbReference type="Proteomes" id="UP000316079"/>
    </source>
</evidence>
<dbReference type="GO" id="GO:0098978">
    <property type="term" value="C:glutamatergic synapse"/>
    <property type="evidence" value="ECO:0007669"/>
    <property type="project" value="TreeGrafter"/>
</dbReference>
<keyword evidence="4" id="KW-1185">Reference proteome</keyword>
<protein>
    <submittedName>
        <fullName evidence="3">Uncharacterized protein</fullName>
    </submittedName>
</protein>
<dbReference type="Proteomes" id="UP000316079">
    <property type="component" value="Unassembled WGS sequence"/>
</dbReference>
<dbReference type="PANTHER" id="PTHR14113">
    <property type="entry name" value="PICCOLO/BASSOON"/>
    <property type="match status" value="1"/>
</dbReference>
<feature type="compositionally biased region" description="Polar residues" evidence="1">
    <location>
        <begin position="244"/>
        <end position="253"/>
    </location>
</feature>
<dbReference type="PANTHER" id="PTHR14113:SF1">
    <property type="entry name" value="PROTEIN BASSOON"/>
    <property type="match status" value="1"/>
</dbReference>
<dbReference type="STRING" id="623744.A0A553N3R5"/>
<evidence type="ECO:0000256" key="2">
    <source>
        <dbReference type="SAM" id="Phobius"/>
    </source>
</evidence>
<feature type="compositionally biased region" description="Polar residues" evidence="1">
    <location>
        <begin position="282"/>
        <end position="296"/>
    </location>
</feature>
<dbReference type="GO" id="GO:0030424">
    <property type="term" value="C:axon"/>
    <property type="evidence" value="ECO:0007669"/>
    <property type="project" value="TreeGrafter"/>
</dbReference>
<dbReference type="GO" id="GO:0098982">
    <property type="term" value="C:GABA-ergic synapse"/>
    <property type="evidence" value="ECO:0007669"/>
    <property type="project" value="TreeGrafter"/>
</dbReference>
<dbReference type="AlphaFoldDB" id="A0A553N3R5"/>
<accession>A0A553N3R5</accession>
<keyword evidence="2" id="KW-0812">Transmembrane</keyword>
<dbReference type="EMBL" id="SRMA01027079">
    <property type="protein sequence ID" value="TRY60077.1"/>
    <property type="molecule type" value="Genomic_DNA"/>
</dbReference>
<feature type="compositionally biased region" description="Low complexity" evidence="1">
    <location>
        <begin position="254"/>
        <end position="268"/>
    </location>
</feature>
<dbReference type="InterPro" id="IPR052098">
    <property type="entry name" value="Presynaptic_Scaffold_Bsn/Pclo"/>
</dbReference>
<feature type="compositionally biased region" description="Basic and acidic residues" evidence="1">
    <location>
        <begin position="186"/>
        <end position="210"/>
    </location>
</feature>
<name>A0A553N3R5_9TELE</name>
<reference evidence="3 4" key="1">
    <citation type="journal article" date="2019" name="Sci. Data">
        <title>Hybrid genome assembly and annotation of Danionella translucida.</title>
        <authorList>
            <person name="Kadobianskyi M."/>
            <person name="Schulze L."/>
            <person name="Schuelke M."/>
            <person name="Judkewitz B."/>
        </authorList>
    </citation>
    <scope>NUCLEOTIDE SEQUENCE [LARGE SCALE GENOMIC DNA]</scope>
    <source>
        <strain evidence="3 4">Bolton</strain>
    </source>
</reference>
<feature type="transmembrane region" description="Helical" evidence="2">
    <location>
        <begin position="21"/>
        <end position="50"/>
    </location>
</feature>
<keyword evidence="2" id="KW-1133">Transmembrane helix</keyword>
<feature type="compositionally biased region" description="Basic residues" evidence="1">
    <location>
        <begin position="164"/>
        <end position="176"/>
    </location>
</feature>
<dbReference type="OrthoDB" id="8958142at2759"/>
<dbReference type="GO" id="GO:1904071">
    <property type="term" value="P:presynaptic active zone assembly"/>
    <property type="evidence" value="ECO:0007669"/>
    <property type="project" value="TreeGrafter"/>
</dbReference>
<proteinExistence type="predicted"/>
<evidence type="ECO:0000256" key="1">
    <source>
        <dbReference type="SAM" id="MobiDB-lite"/>
    </source>
</evidence>
<sequence length="424" mass="46425">MPIRHDAVLTKKKTVVLSSKNGMSCCVVSLLFPVLFLSTVLHLCVVLTGLDILLNLKVSDFNALYALNRMPFLYVYVFCSFLFCMVSVFNPLSPSDLEIDCDLLLVSKAYHLGQEETDWFEKPRGSRHYGSSAHSGRRSHVKHTYHDYDEPPEDLWTQDDYSHSRHVSSREHRHHSSGSSGRHSSRHSDEPRSSRSSRTSKDPSMRHDSRSLSSSGRRGESRSQGYHSSEYSRDPSGHHHSSRSGKQPSHHQGSSSRKQQDHSSSSRQPVSVGPGQKGPSGHSGTSRQAVSQPPIDSQQGQRTLLQQQAQTSATRPGSQTSSTAQSQLVQAQQLQAKPGQAGPMARLPTSTTQTTPASQTKPEPTPITAIGAKAVPQAAKTAQPPLTGIGRVALAVQPQDRWPSLDLERSSPLCGSSVKTFVLD</sequence>
<gene>
    <name evidence="3" type="ORF">DNTS_023546</name>
</gene>
<evidence type="ECO:0000313" key="3">
    <source>
        <dbReference type="EMBL" id="TRY60077.1"/>
    </source>
</evidence>
<dbReference type="GO" id="GO:0098882">
    <property type="term" value="F:structural constituent of presynaptic active zone"/>
    <property type="evidence" value="ECO:0007669"/>
    <property type="project" value="TreeGrafter"/>
</dbReference>
<comment type="caution">
    <text evidence="3">The sequence shown here is derived from an EMBL/GenBank/DDBJ whole genome shotgun (WGS) entry which is preliminary data.</text>
</comment>
<dbReference type="GO" id="GO:0048788">
    <property type="term" value="C:cytoskeleton of presynaptic active zone"/>
    <property type="evidence" value="ECO:0007669"/>
    <property type="project" value="TreeGrafter"/>
</dbReference>
<feature type="transmembrane region" description="Helical" evidence="2">
    <location>
        <begin position="70"/>
        <end position="89"/>
    </location>
</feature>
<feature type="compositionally biased region" description="Low complexity" evidence="1">
    <location>
        <begin position="297"/>
        <end position="336"/>
    </location>
</feature>
<organism evidence="3 4">
    <name type="scientific">Danionella cerebrum</name>
    <dbReference type="NCBI Taxonomy" id="2873325"/>
    <lineage>
        <taxon>Eukaryota</taxon>
        <taxon>Metazoa</taxon>
        <taxon>Chordata</taxon>
        <taxon>Craniata</taxon>
        <taxon>Vertebrata</taxon>
        <taxon>Euteleostomi</taxon>
        <taxon>Actinopterygii</taxon>
        <taxon>Neopterygii</taxon>
        <taxon>Teleostei</taxon>
        <taxon>Ostariophysi</taxon>
        <taxon>Cypriniformes</taxon>
        <taxon>Danionidae</taxon>
        <taxon>Danioninae</taxon>
        <taxon>Danionella</taxon>
    </lineage>
</organism>
<feature type="compositionally biased region" description="Low complexity" evidence="1">
    <location>
        <begin position="348"/>
        <end position="360"/>
    </location>
</feature>
<keyword evidence="2" id="KW-0472">Membrane</keyword>
<dbReference type="GO" id="GO:0035418">
    <property type="term" value="P:protein localization to synapse"/>
    <property type="evidence" value="ECO:0007669"/>
    <property type="project" value="TreeGrafter"/>
</dbReference>
<feature type="region of interest" description="Disordered" evidence="1">
    <location>
        <begin position="130"/>
        <end position="382"/>
    </location>
</feature>